<accession>K1TP31</accession>
<keyword evidence="4" id="KW-0411">Iron-sulfur</keyword>
<gene>
    <name evidence="6" type="ORF">OBE_08685</name>
</gene>
<dbReference type="SUPFAM" id="SSF142984">
    <property type="entry name" value="Nqo1 middle domain-like"/>
    <property type="match status" value="1"/>
</dbReference>
<evidence type="ECO:0000256" key="1">
    <source>
        <dbReference type="ARBA" id="ARBA00022485"/>
    </source>
</evidence>
<dbReference type="GO" id="GO:0046872">
    <property type="term" value="F:metal ion binding"/>
    <property type="evidence" value="ECO:0007669"/>
    <property type="project" value="UniProtKB-KW"/>
</dbReference>
<dbReference type="AlphaFoldDB" id="K1TP31"/>
<evidence type="ECO:0000313" key="6">
    <source>
        <dbReference type="EMBL" id="EKC61026.1"/>
    </source>
</evidence>
<evidence type="ECO:0000259" key="5">
    <source>
        <dbReference type="PROSITE" id="PS51379"/>
    </source>
</evidence>
<dbReference type="GO" id="GO:0016020">
    <property type="term" value="C:membrane"/>
    <property type="evidence" value="ECO:0007669"/>
    <property type="project" value="InterPro"/>
</dbReference>
<dbReference type="Pfam" id="PF00037">
    <property type="entry name" value="Fer4"/>
    <property type="match status" value="1"/>
</dbReference>
<evidence type="ECO:0000256" key="4">
    <source>
        <dbReference type="ARBA" id="ARBA00023014"/>
    </source>
</evidence>
<dbReference type="InterPro" id="IPR010208">
    <property type="entry name" value="Ion_transpt_RnfC/RsxC"/>
</dbReference>
<dbReference type="InterPro" id="IPR019554">
    <property type="entry name" value="Soluble_ligand-bd"/>
</dbReference>
<reference evidence="6" key="1">
    <citation type="journal article" date="2013" name="Environ. Microbiol.">
        <title>Microbiota from the distal guts of lean and obese adolescents exhibit partial functional redundancy besides clear differences in community structure.</title>
        <authorList>
            <person name="Ferrer M."/>
            <person name="Ruiz A."/>
            <person name="Lanza F."/>
            <person name="Haange S.B."/>
            <person name="Oberbach A."/>
            <person name="Till H."/>
            <person name="Bargiela R."/>
            <person name="Campoy C."/>
            <person name="Segura M.T."/>
            <person name="Richter M."/>
            <person name="von Bergen M."/>
            <person name="Seifert J."/>
            <person name="Suarez A."/>
        </authorList>
    </citation>
    <scope>NUCLEOTIDE SEQUENCE</scope>
</reference>
<dbReference type="PANTHER" id="PTHR43034:SF2">
    <property type="entry name" value="ION-TRANSLOCATING OXIDOREDUCTASE COMPLEX SUBUNIT C"/>
    <property type="match status" value="1"/>
</dbReference>
<dbReference type="GO" id="GO:0009055">
    <property type="term" value="F:electron transfer activity"/>
    <property type="evidence" value="ECO:0007669"/>
    <property type="project" value="InterPro"/>
</dbReference>
<dbReference type="Pfam" id="PF10531">
    <property type="entry name" value="SLBB"/>
    <property type="match status" value="1"/>
</dbReference>
<dbReference type="InterPro" id="IPR011538">
    <property type="entry name" value="Nuo51_FMN-bd"/>
</dbReference>
<dbReference type="PROSITE" id="PS51379">
    <property type="entry name" value="4FE4S_FER_2"/>
    <property type="match status" value="1"/>
</dbReference>
<dbReference type="SUPFAM" id="SSF54862">
    <property type="entry name" value="4Fe-4S ferredoxins"/>
    <property type="match status" value="1"/>
</dbReference>
<dbReference type="InterPro" id="IPR017896">
    <property type="entry name" value="4Fe4S_Fe-S-bd"/>
</dbReference>
<feature type="non-terminal residue" evidence="6">
    <location>
        <position position="1"/>
    </location>
</feature>
<dbReference type="Gene3D" id="3.40.50.11540">
    <property type="entry name" value="NADH-ubiquinone oxidoreductase 51kDa subunit"/>
    <property type="match status" value="1"/>
</dbReference>
<dbReference type="InterPro" id="IPR017900">
    <property type="entry name" value="4Fe4S_Fe_S_CS"/>
</dbReference>
<keyword evidence="2" id="KW-0479">Metal-binding</keyword>
<protein>
    <submittedName>
        <fullName evidence="6">Electron transport complex, RnfABCDGE type, C subunit</fullName>
    </submittedName>
</protein>
<evidence type="ECO:0000256" key="2">
    <source>
        <dbReference type="ARBA" id="ARBA00022723"/>
    </source>
</evidence>
<sequence length="195" mass="21136">VEDNKPDAIKILERIAENDDPDDVIKVMPLRSKYPQGAEKMMILSATGRRVPPGKLPSDVGCVVMNVTSAAFISRYLKSGKPLVSRSLTVDGSAITAPQNVRVPIGTEIDYIIKACGGFREPPVKIITGGPMMGTSIVDTHHPILKCNNAILAFTDDDMSLKTETACIHCGRCAKACPMYLQPTVIHKYAVQKDV</sequence>
<name>K1TP31_9ZZZZ</name>
<dbReference type="InterPro" id="IPR037225">
    <property type="entry name" value="Nuo51_FMN-bd_sf"/>
</dbReference>
<feature type="non-terminal residue" evidence="6">
    <location>
        <position position="195"/>
    </location>
</feature>
<dbReference type="Pfam" id="PF01512">
    <property type="entry name" value="Complex1_51K"/>
    <property type="match status" value="1"/>
</dbReference>
<dbReference type="PANTHER" id="PTHR43034">
    <property type="entry name" value="ION-TRANSLOCATING OXIDOREDUCTASE COMPLEX SUBUNIT C"/>
    <property type="match status" value="1"/>
</dbReference>
<dbReference type="GO" id="GO:0051539">
    <property type="term" value="F:4 iron, 4 sulfur cluster binding"/>
    <property type="evidence" value="ECO:0007669"/>
    <property type="project" value="UniProtKB-KW"/>
</dbReference>
<proteinExistence type="predicted"/>
<feature type="domain" description="4Fe-4S ferredoxin-type" evidence="5">
    <location>
        <begin position="157"/>
        <end position="188"/>
    </location>
</feature>
<comment type="caution">
    <text evidence="6">The sequence shown here is derived from an EMBL/GenBank/DDBJ whole genome shotgun (WGS) entry which is preliminary data.</text>
</comment>
<keyword evidence="1" id="KW-0004">4Fe-4S</keyword>
<dbReference type="SUPFAM" id="SSF142019">
    <property type="entry name" value="Nqo1 FMN-binding domain-like"/>
    <property type="match status" value="1"/>
</dbReference>
<evidence type="ECO:0000256" key="3">
    <source>
        <dbReference type="ARBA" id="ARBA00023004"/>
    </source>
</evidence>
<keyword evidence="3" id="KW-0408">Iron</keyword>
<dbReference type="PROSITE" id="PS00198">
    <property type="entry name" value="4FE4S_FER_1"/>
    <property type="match status" value="1"/>
</dbReference>
<dbReference type="EMBL" id="AJWZ01005996">
    <property type="protein sequence ID" value="EKC61026.1"/>
    <property type="molecule type" value="Genomic_DNA"/>
</dbReference>
<organism evidence="6">
    <name type="scientific">human gut metagenome</name>
    <dbReference type="NCBI Taxonomy" id="408170"/>
    <lineage>
        <taxon>unclassified sequences</taxon>
        <taxon>metagenomes</taxon>
        <taxon>organismal metagenomes</taxon>
    </lineage>
</organism>